<protein>
    <submittedName>
        <fullName evidence="1">Uncharacterized protein</fullName>
    </submittedName>
</protein>
<comment type="caution">
    <text evidence="1">The sequence shown here is derived from an EMBL/GenBank/DDBJ whole genome shotgun (WGS) entry which is preliminary data.</text>
</comment>
<keyword evidence="2" id="KW-1185">Reference proteome</keyword>
<reference evidence="1" key="1">
    <citation type="submission" date="2023-04" db="EMBL/GenBank/DDBJ databases">
        <title>A chromosome-level genome assembly of the parasitoid wasp Eretmocerus hayati.</title>
        <authorList>
            <person name="Zhong Y."/>
            <person name="Liu S."/>
            <person name="Liu Y."/>
        </authorList>
    </citation>
    <scope>NUCLEOTIDE SEQUENCE</scope>
    <source>
        <strain evidence="1">ZJU_SS_LIU_2023</strain>
    </source>
</reference>
<proteinExistence type="predicted"/>
<dbReference type="Proteomes" id="UP001239111">
    <property type="component" value="Chromosome 2"/>
</dbReference>
<evidence type="ECO:0000313" key="1">
    <source>
        <dbReference type="EMBL" id="KAJ8675001.1"/>
    </source>
</evidence>
<sequence>MSSSEQSLLIVCLTCIFLRYQVCEAEQNETTSEADQPYSKSHLSIVTQDIEKFTMWSVHCDTETQIPPVECVLIFHSDTNHVNFTKPLECRFYLHPTSTDSVVAIEYIRAYRILDSNFLVSWIDYNPKTRYRTLQADDTLTYVGMFLNFIMIPMSNCADMTASKTQGSEFEYQQMDHHFLMKNHEIVLRKDSFDVFYVYTKDFEWAQERFNITGRRIFGPVTNTSFQFGRGGFAIDQYPRASGEIIQNREKFRIRSVCHRRVPCKIHEMNSNRSALSTANGYISVCSKSKPNNNSESFLVSTWRCNRRINNTGTNFVMKFNFEPVHLMISNLQNELIVAVTSQKMLDGGLEVSMKVFKVDGTPYKSVIFDMLQEIPISISGHVFENEQNDICMSVLWANSTHHNNKIECYRRDELLVS</sequence>
<name>A0ACC2NW14_9HYME</name>
<gene>
    <name evidence="1" type="ORF">QAD02_010787</name>
</gene>
<evidence type="ECO:0000313" key="2">
    <source>
        <dbReference type="Proteomes" id="UP001239111"/>
    </source>
</evidence>
<dbReference type="EMBL" id="CM056742">
    <property type="protein sequence ID" value="KAJ8675001.1"/>
    <property type="molecule type" value="Genomic_DNA"/>
</dbReference>
<accession>A0ACC2NW14</accession>
<organism evidence="1 2">
    <name type="scientific">Eretmocerus hayati</name>
    <dbReference type="NCBI Taxonomy" id="131215"/>
    <lineage>
        <taxon>Eukaryota</taxon>
        <taxon>Metazoa</taxon>
        <taxon>Ecdysozoa</taxon>
        <taxon>Arthropoda</taxon>
        <taxon>Hexapoda</taxon>
        <taxon>Insecta</taxon>
        <taxon>Pterygota</taxon>
        <taxon>Neoptera</taxon>
        <taxon>Endopterygota</taxon>
        <taxon>Hymenoptera</taxon>
        <taxon>Apocrita</taxon>
        <taxon>Proctotrupomorpha</taxon>
        <taxon>Chalcidoidea</taxon>
        <taxon>Aphelinidae</taxon>
        <taxon>Aphelininae</taxon>
        <taxon>Eretmocerus</taxon>
    </lineage>
</organism>